<keyword evidence="8 10" id="KW-0663">Pyridoxal phosphate</keyword>
<dbReference type="NCBIfam" id="TIGR00709">
    <property type="entry name" value="dat"/>
    <property type="match status" value="1"/>
</dbReference>
<sequence length="423" mass="46432">MRIFDEMESEVRGYIRSFPVVFDVARGSEMFDEHGNRYIDFFAGAGVLNYGHNNPRFSEAMIAYLERGGIVHGLDKATVAKRAFLTKFRDTILEPRNLNYKVQFTGPTGTNAVETALKLARMLKRRSNIIAFTNGYHGLTLGSLAVTGNYYYKDESYGSRSNSAFMPFDGFLGEGVDSVDYMRRFLEDGSSGIDLPAAVIVETVQGEGGVNVASIEWLQKLAGLCREFDILLIIDDIQVGNGRTGTFFSFERAGIQPDMVTLSKSIGGGLPMALLLMRPDLDQWKPGEHTGTFRGNNLAFVAATEALGYWENDDLSGAVAHKGEIIRGELQRIADRFPELNASVRGLGMIWGLELPQPGVAGETSAEAFTRGLVIETAGADDQVLKFLPSLLIDEDVLREGLAIVEASLEALVEKRQKMLSGQ</sequence>
<dbReference type="InterPro" id="IPR015424">
    <property type="entry name" value="PyrdxlP-dep_Trfase"/>
</dbReference>
<comment type="function">
    <text evidence="11">Catalyzes reversively the conversion of L-aspartate beta-semialdehyde (ASA) to L-2,4-diaminobutyrate (DABA) by transamination with L-glutamate.</text>
</comment>
<evidence type="ECO:0000256" key="3">
    <source>
        <dbReference type="ARBA" id="ARBA00008954"/>
    </source>
</evidence>
<dbReference type="InterPro" id="IPR012773">
    <property type="entry name" value="Ectoine_EctB"/>
</dbReference>
<comment type="cofactor">
    <cofactor evidence="1 11">
        <name>pyridoxal 5'-phosphate</name>
        <dbReference type="ChEBI" id="CHEBI:597326"/>
    </cofactor>
</comment>
<dbReference type="FunFam" id="3.40.640.10:FF:000004">
    <property type="entry name" value="Acetylornithine aminotransferase"/>
    <property type="match status" value="1"/>
</dbReference>
<evidence type="ECO:0000256" key="7">
    <source>
        <dbReference type="ARBA" id="ARBA00022679"/>
    </source>
</evidence>
<dbReference type="SUPFAM" id="SSF53383">
    <property type="entry name" value="PLP-dependent transferases"/>
    <property type="match status" value="1"/>
</dbReference>
<comment type="catalytic activity">
    <reaction evidence="9 11">
        <text>L-2,4-diaminobutanoate + 2-oxoglutarate = L-aspartate 4-semialdehyde + L-glutamate</text>
        <dbReference type="Rhea" id="RHEA:11160"/>
        <dbReference type="ChEBI" id="CHEBI:16810"/>
        <dbReference type="ChEBI" id="CHEBI:29985"/>
        <dbReference type="ChEBI" id="CHEBI:58761"/>
        <dbReference type="ChEBI" id="CHEBI:537519"/>
        <dbReference type="EC" id="2.6.1.76"/>
    </reaction>
</comment>
<dbReference type="GO" id="GO:0030170">
    <property type="term" value="F:pyridoxal phosphate binding"/>
    <property type="evidence" value="ECO:0007669"/>
    <property type="project" value="InterPro"/>
</dbReference>
<dbReference type="UniPathway" id="UPA00067">
    <property type="reaction ID" value="UER00121"/>
</dbReference>
<dbReference type="Gene3D" id="3.90.1150.10">
    <property type="entry name" value="Aspartate Aminotransferase, domain 1"/>
    <property type="match status" value="1"/>
</dbReference>
<dbReference type="CDD" id="cd00610">
    <property type="entry name" value="OAT_like"/>
    <property type="match status" value="1"/>
</dbReference>
<keyword evidence="7 11" id="KW-0808">Transferase</keyword>
<evidence type="ECO:0000256" key="11">
    <source>
        <dbReference type="RuleBase" id="RU365034"/>
    </source>
</evidence>
<dbReference type="OrthoDB" id="3398487at2"/>
<evidence type="ECO:0000256" key="1">
    <source>
        <dbReference type="ARBA" id="ARBA00001933"/>
    </source>
</evidence>
<dbReference type="GO" id="GO:0045303">
    <property type="term" value="F:diaminobutyrate-2-oxoglutarate transaminase activity"/>
    <property type="evidence" value="ECO:0007669"/>
    <property type="project" value="UniProtKB-EC"/>
</dbReference>
<comment type="pathway">
    <text evidence="2 11">Amine and polyamine biosynthesis; ectoine biosynthesis; L-ectoine from L-aspartate 4-semialdehyde: step 1/3.</text>
</comment>
<keyword evidence="6 11" id="KW-0032">Aminotransferase</keyword>
<dbReference type="InterPro" id="IPR005814">
    <property type="entry name" value="Aminotrans_3"/>
</dbReference>
<dbReference type="InterPro" id="IPR015422">
    <property type="entry name" value="PyrdxlP-dep_Trfase_small"/>
</dbReference>
<dbReference type="EC" id="2.6.1.76" evidence="4 11"/>
<dbReference type="PROSITE" id="PS00600">
    <property type="entry name" value="AA_TRANSFER_CLASS_3"/>
    <property type="match status" value="1"/>
</dbReference>
<dbReference type="Proteomes" id="UP000242205">
    <property type="component" value="Chromosome"/>
</dbReference>
<dbReference type="InterPro" id="IPR004637">
    <property type="entry name" value="Dat"/>
</dbReference>
<dbReference type="RefSeq" id="WP_102247119.1">
    <property type="nucleotide sequence ID" value="NZ_CP025682.1"/>
</dbReference>
<evidence type="ECO:0000313" key="13">
    <source>
        <dbReference type="Proteomes" id="UP000242205"/>
    </source>
</evidence>
<evidence type="ECO:0000256" key="10">
    <source>
        <dbReference type="RuleBase" id="RU003560"/>
    </source>
</evidence>
<dbReference type="InterPro" id="IPR049704">
    <property type="entry name" value="Aminotrans_3_PPA_site"/>
</dbReference>
<dbReference type="PANTHER" id="PTHR43552:SF2">
    <property type="entry name" value="DIAMINOBUTYRATE--2-OXOGLUTARATE TRANSAMINASE"/>
    <property type="match status" value="1"/>
</dbReference>
<name>A0A2I6S718_9RHOO</name>
<dbReference type="Gene3D" id="3.40.640.10">
    <property type="entry name" value="Type I PLP-dependent aspartate aminotransferase-like (Major domain)"/>
    <property type="match status" value="1"/>
</dbReference>
<evidence type="ECO:0000256" key="8">
    <source>
        <dbReference type="ARBA" id="ARBA00022898"/>
    </source>
</evidence>
<protein>
    <recommendedName>
        <fullName evidence="5 11">Diaminobutyrate--2-oxoglutarate transaminase</fullName>
        <ecNumber evidence="4 11">2.6.1.76</ecNumber>
    </recommendedName>
    <alternativeName>
        <fullName evidence="11">DABA aminotransferase</fullName>
    </alternativeName>
</protein>
<evidence type="ECO:0000256" key="5">
    <source>
        <dbReference type="ARBA" id="ARBA00014798"/>
    </source>
</evidence>
<dbReference type="KEGG" id="atw:C0099_08945"/>
<proteinExistence type="inferred from homology"/>
<evidence type="ECO:0000256" key="2">
    <source>
        <dbReference type="ARBA" id="ARBA00004946"/>
    </source>
</evidence>
<dbReference type="NCBIfam" id="TIGR02407">
    <property type="entry name" value="ectoine_ectB"/>
    <property type="match status" value="1"/>
</dbReference>
<evidence type="ECO:0000256" key="4">
    <source>
        <dbReference type="ARBA" id="ARBA00013155"/>
    </source>
</evidence>
<gene>
    <name evidence="12" type="primary">ectB</name>
    <name evidence="12" type="ORF">C0099_08945</name>
</gene>
<dbReference type="InterPro" id="IPR015421">
    <property type="entry name" value="PyrdxlP-dep_Trfase_major"/>
</dbReference>
<dbReference type="EMBL" id="CP025682">
    <property type="protein sequence ID" value="AUN95053.1"/>
    <property type="molecule type" value="Genomic_DNA"/>
</dbReference>
<dbReference type="Pfam" id="PF00202">
    <property type="entry name" value="Aminotran_3"/>
    <property type="match status" value="1"/>
</dbReference>
<dbReference type="GO" id="GO:0019491">
    <property type="term" value="P:ectoine biosynthetic process"/>
    <property type="evidence" value="ECO:0007669"/>
    <property type="project" value="UniProtKB-UniPathway"/>
</dbReference>
<organism evidence="12 13">
    <name type="scientific">Pseudazoarcus pumilus</name>
    <dbReference type="NCBI Taxonomy" id="2067960"/>
    <lineage>
        <taxon>Bacteria</taxon>
        <taxon>Pseudomonadati</taxon>
        <taxon>Pseudomonadota</taxon>
        <taxon>Betaproteobacteria</taxon>
        <taxon>Rhodocyclales</taxon>
        <taxon>Zoogloeaceae</taxon>
        <taxon>Pseudazoarcus</taxon>
    </lineage>
</organism>
<reference evidence="12 13" key="1">
    <citation type="submission" date="2018-01" db="EMBL/GenBank/DDBJ databases">
        <authorList>
            <person name="Fu G.-Y."/>
        </authorList>
    </citation>
    <scope>NUCLEOTIDE SEQUENCE [LARGE SCALE GENOMIC DNA]</scope>
    <source>
        <strain evidence="12 13">SY39</strain>
    </source>
</reference>
<comment type="similarity">
    <text evidence="3 10">Belongs to the class-III pyridoxal-phosphate-dependent aminotransferase family.</text>
</comment>
<dbReference type="PIRSF" id="PIRSF000521">
    <property type="entry name" value="Transaminase_4ab_Lys_Orn"/>
    <property type="match status" value="1"/>
</dbReference>
<dbReference type="PANTHER" id="PTHR43552">
    <property type="entry name" value="DIAMINOBUTYRATE--2-OXOGLUTARATE AMINOTRANSFERASE"/>
    <property type="match status" value="1"/>
</dbReference>
<dbReference type="AlphaFoldDB" id="A0A2I6S718"/>
<evidence type="ECO:0000313" key="12">
    <source>
        <dbReference type="EMBL" id="AUN95053.1"/>
    </source>
</evidence>
<evidence type="ECO:0000256" key="6">
    <source>
        <dbReference type="ARBA" id="ARBA00022576"/>
    </source>
</evidence>
<dbReference type="GO" id="GO:0047307">
    <property type="term" value="F:diaminobutyrate-pyruvate transaminase activity"/>
    <property type="evidence" value="ECO:0007669"/>
    <property type="project" value="InterPro"/>
</dbReference>
<keyword evidence="13" id="KW-1185">Reference proteome</keyword>
<evidence type="ECO:0000256" key="9">
    <source>
        <dbReference type="ARBA" id="ARBA00049111"/>
    </source>
</evidence>
<dbReference type="NCBIfam" id="NF006733">
    <property type="entry name" value="PRK09264.1"/>
    <property type="match status" value="1"/>
</dbReference>
<accession>A0A2I6S718</accession>